<dbReference type="Proteomes" id="UP000222894">
    <property type="component" value="Genome"/>
</dbReference>
<accession>A0A219Y9C2</accession>
<name>A0A219Y9C2_9CAUD</name>
<reference evidence="1 2" key="1">
    <citation type="journal article" date="2017" name="Sci. Rep.">
        <title>Characterization and diversity of phages infecting Aeromonas salmonicida subsp. salmonicida.</title>
        <authorList>
            <person name="Vincent A.T."/>
            <person name="Paquet V.E."/>
            <person name="Bernatchez A."/>
            <person name="Tremblay D.M."/>
            <person name="Moineau S."/>
            <person name="Charette S.J."/>
        </authorList>
    </citation>
    <scope>NUCLEOTIDE SEQUENCE [LARGE SCALE GENOMIC DNA]</scope>
</reference>
<protein>
    <submittedName>
        <fullName evidence="1">Uncharacterized protein</fullName>
    </submittedName>
</protein>
<organism evidence="1 2">
    <name type="scientific">Aeromonas phage 44RR2.8t.2</name>
    <dbReference type="NCBI Taxonomy" id="1932900"/>
    <lineage>
        <taxon>Viruses</taxon>
        <taxon>Duplodnaviria</taxon>
        <taxon>Heunggongvirae</taxon>
        <taxon>Uroviricota</taxon>
        <taxon>Caudoviricetes</taxon>
        <taxon>Pantevenvirales</taxon>
        <taxon>Straboviridae</taxon>
        <taxon>Biquartavirus</taxon>
        <taxon>Biquartavirus 44RR2</taxon>
    </lineage>
</organism>
<evidence type="ECO:0000313" key="2">
    <source>
        <dbReference type="Proteomes" id="UP000222894"/>
    </source>
</evidence>
<dbReference type="EMBL" id="KY290948">
    <property type="protein sequence ID" value="APU00552.1"/>
    <property type="molecule type" value="Genomic_DNA"/>
</dbReference>
<evidence type="ECO:0000313" key="1">
    <source>
        <dbReference type="EMBL" id="APU00552.1"/>
    </source>
</evidence>
<sequence>MMKDICIRKKVKSTKQKRIAPADVFKYKDGRWECITVNSNSTENPVLVIRKKMTRIVMIIELRLLNGICCFDFKEVSPDGIRCWSDICANSEINITGGNFTIADEIEETVSVPIEVGDTFNHKWDVKYVVKFIADDGSLIAWDEERRKSIFVNRNDRDQLKAYGMTLN</sequence>
<proteinExistence type="predicted"/>